<feature type="domain" description="AMP-binding enzyme C-terminal" evidence="4">
    <location>
        <begin position="464"/>
        <end position="544"/>
    </location>
</feature>
<sequence>MRVYKSPHGDLDIPSLDILSLLFDSDLCLAREDTQVHVEAANPANSITKAEARRLVKRVAHLLRHRYNVGASGVGRDVVFTTLYGSPFAPVFFYGIVAAGGVYTGSSTEYRSAELVRQIEDAKPTLLVCSPECEARVVLAAQKCGIGRERVLILDSTIPKGWKLISAADRSNLLELNGDKLLDWPRITDRRALEQVTICLLYSSGTTGLPKGVRISHRSLVADNICTMDVARRYRAHRRQEGREFVMNTIAHLPMNNIAGISLYSTCPFYMGGTTWWMKSYDFDSFLEYHRRYRPAYQFTVPPVWLRIAKSDKVTDHFDGLEVAVTGAAPIGESVIRDLREKLGRGRAYVAQTWGTTETSGVIAATDWLDQKTWSVGQLCPNVVLRVVNDNNEDVAEGESGELLVGGPILSQGYHNRPEENQQTFVDGFYRTGDIGTYKDGHVYIHDRKKELIKYKGSQVTPAELEALLTSHPLIADAAVIGVWDHQQQTEVPRGYVVPRPSSQGQTITAQEVAEFVKGRVASYKQLRGGVFFVDEIPKSASGKILRKELRAEANKTNKAHKAIQARL</sequence>
<dbReference type="Gene3D" id="3.30.300.30">
    <property type="match status" value="1"/>
</dbReference>
<dbReference type="OrthoDB" id="1898221at2759"/>
<dbReference type="GO" id="GO:0016405">
    <property type="term" value="F:CoA-ligase activity"/>
    <property type="evidence" value="ECO:0007669"/>
    <property type="project" value="TreeGrafter"/>
</dbReference>
<dbReference type="PANTHER" id="PTHR24096:SF149">
    <property type="entry name" value="AMP-BINDING DOMAIN-CONTAINING PROTEIN-RELATED"/>
    <property type="match status" value="1"/>
</dbReference>
<dbReference type="Proteomes" id="UP000077002">
    <property type="component" value="Unassembled WGS sequence"/>
</dbReference>
<dbReference type="GO" id="GO:0019748">
    <property type="term" value="P:secondary metabolic process"/>
    <property type="evidence" value="ECO:0007669"/>
    <property type="project" value="TreeGrafter"/>
</dbReference>
<comment type="similarity">
    <text evidence="1">Belongs to the ATP-dependent AMP-binding enzyme family.</text>
</comment>
<dbReference type="AlphaFoldDB" id="A0A177F137"/>
<dbReference type="InterPro" id="IPR042099">
    <property type="entry name" value="ANL_N_sf"/>
</dbReference>
<dbReference type="GeneID" id="34602912"/>
<evidence type="ECO:0000313" key="6">
    <source>
        <dbReference type="Proteomes" id="UP000077002"/>
    </source>
</evidence>
<evidence type="ECO:0000259" key="4">
    <source>
        <dbReference type="Pfam" id="PF13193"/>
    </source>
</evidence>
<dbReference type="Pfam" id="PF00501">
    <property type="entry name" value="AMP-binding"/>
    <property type="match status" value="1"/>
</dbReference>
<dbReference type="PANTHER" id="PTHR24096">
    <property type="entry name" value="LONG-CHAIN-FATTY-ACID--COA LIGASE"/>
    <property type="match status" value="1"/>
</dbReference>
<dbReference type="PROSITE" id="PS00455">
    <property type="entry name" value="AMP_BINDING"/>
    <property type="match status" value="1"/>
</dbReference>
<dbReference type="InterPro" id="IPR045851">
    <property type="entry name" value="AMP-bd_C_sf"/>
</dbReference>
<keyword evidence="2" id="KW-0436">Ligase</keyword>
<feature type="domain" description="AMP-dependent synthetase/ligase" evidence="3">
    <location>
        <begin position="42"/>
        <end position="415"/>
    </location>
</feature>
<evidence type="ECO:0000256" key="1">
    <source>
        <dbReference type="ARBA" id="ARBA00006432"/>
    </source>
</evidence>
<evidence type="ECO:0000259" key="3">
    <source>
        <dbReference type="Pfam" id="PF00501"/>
    </source>
</evidence>
<reference evidence="5 6" key="1">
    <citation type="submission" date="2016-03" db="EMBL/GenBank/DDBJ databases">
        <title>Draft genome sequence of the Fonsecaea monophora CBS 269.37.</title>
        <authorList>
            <person name="Bombassaro A."/>
            <person name="Vinicius W.A."/>
            <person name="De Hoog S."/>
            <person name="Sun J."/>
            <person name="Souza E.M."/>
            <person name="Raittz R.T."/>
            <person name="Costa F."/>
            <person name="Leao A.C."/>
            <person name="Tadra-Sfeir M.Z."/>
            <person name="Baura V."/>
            <person name="Balsanelli E."/>
            <person name="Pedrosa F.O."/>
            <person name="Moreno L.F."/>
            <person name="Steffens M.B."/>
            <person name="Xi L."/>
            <person name="Bocca A.L."/>
            <person name="Felipe M.S."/>
            <person name="Teixeira M."/>
            <person name="Telles Filho F.Q."/>
            <person name="Azevedo C.M."/>
            <person name="Gomes R."/>
            <person name="Vicente V.A."/>
        </authorList>
    </citation>
    <scope>NUCLEOTIDE SEQUENCE [LARGE SCALE GENOMIC DNA]</scope>
    <source>
        <strain evidence="5 6">CBS 269.37</strain>
    </source>
</reference>
<dbReference type="InterPro" id="IPR000873">
    <property type="entry name" value="AMP-dep_synth/lig_dom"/>
</dbReference>
<protein>
    <submittedName>
        <fullName evidence="5">Uncharacterized protein</fullName>
    </submittedName>
</protein>
<comment type="caution">
    <text evidence="5">The sequence shown here is derived from an EMBL/GenBank/DDBJ whole genome shotgun (WGS) entry which is preliminary data.</text>
</comment>
<name>A0A177F137_9EURO</name>
<proteinExistence type="inferred from homology"/>
<dbReference type="RefSeq" id="XP_022509989.1">
    <property type="nucleotide sequence ID" value="XM_022657712.1"/>
</dbReference>
<gene>
    <name evidence="5" type="ORF">AYO21_07759</name>
</gene>
<keyword evidence="6" id="KW-1185">Reference proteome</keyword>
<dbReference type="InterPro" id="IPR020845">
    <property type="entry name" value="AMP-binding_CS"/>
</dbReference>
<dbReference type="FunFam" id="3.30.300.30:FF:000007">
    <property type="entry name" value="4-coumarate--CoA ligase 2"/>
    <property type="match status" value="1"/>
</dbReference>
<dbReference type="EMBL" id="LVKK01000062">
    <property type="protein sequence ID" value="OAG38037.1"/>
    <property type="molecule type" value="Genomic_DNA"/>
</dbReference>
<evidence type="ECO:0000256" key="2">
    <source>
        <dbReference type="ARBA" id="ARBA00022598"/>
    </source>
</evidence>
<dbReference type="InterPro" id="IPR025110">
    <property type="entry name" value="AMP-bd_C"/>
</dbReference>
<dbReference type="Pfam" id="PF13193">
    <property type="entry name" value="AMP-binding_C"/>
    <property type="match status" value="1"/>
</dbReference>
<dbReference type="SUPFAM" id="SSF56801">
    <property type="entry name" value="Acetyl-CoA synthetase-like"/>
    <property type="match status" value="1"/>
</dbReference>
<evidence type="ECO:0000313" key="5">
    <source>
        <dbReference type="EMBL" id="OAG38037.1"/>
    </source>
</evidence>
<organism evidence="5 6">
    <name type="scientific">Fonsecaea monophora</name>
    <dbReference type="NCBI Taxonomy" id="254056"/>
    <lineage>
        <taxon>Eukaryota</taxon>
        <taxon>Fungi</taxon>
        <taxon>Dikarya</taxon>
        <taxon>Ascomycota</taxon>
        <taxon>Pezizomycotina</taxon>
        <taxon>Eurotiomycetes</taxon>
        <taxon>Chaetothyriomycetidae</taxon>
        <taxon>Chaetothyriales</taxon>
        <taxon>Herpotrichiellaceae</taxon>
        <taxon>Fonsecaea</taxon>
    </lineage>
</organism>
<accession>A0A177F137</accession>
<dbReference type="Gene3D" id="3.40.50.12780">
    <property type="entry name" value="N-terminal domain of ligase-like"/>
    <property type="match status" value="1"/>
</dbReference>